<keyword evidence="2" id="KW-0503">Monooxygenase</keyword>
<proteinExistence type="predicted"/>
<evidence type="ECO:0000313" key="2">
    <source>
        <dbReference type="EMBL" id="AMU94057.1"/>
    </source>
</evidence>
<dbReference type="InterPro" id="IPR007138">
    <property type="entry name" value="ABM_dom"/>
</dbReference>
<evidence type="ECO:0000313" key="3">
    <source>
        <dbReference type="Proteomes" id="UP000076234"/>
    </source>
</evidence>
<gene>
    <name evidence="2" type="ORF">AOA14_05495</name>
</gene>
<dbReference type="InterPro" id="IPR011008">
    <property type="entry name" value="Dimeric_a/b-barrel"/>
</dbReference>
<dbReference type="Gene3D" id="3.30.70.100">
    <property type="match status" value="1"/>
</dbReference>
<reference evidence="2 3" key="2">
    <citation type="journal article" date="2016" name="Genome Announc.">
        <title>Complete Genome Sequence of Sphingopyxis terrae Strain 203-1 (NBRC 111660), a Polyethylene Glycol Degrader.</title>
        <authorList>
            <person name="Ohtsubo Y."/>
            <person name="Nonoyama S."/>
            <person name="Nagata Y."/>
            <person name="Numata M."/>
            <person name="Tsuchikane K."/>
            <person name="Hosoyama A."/>
            <person name="Yamazoe A."/>
            <person name="Tsuda M."/>
            <person name="Fujita N."/>
            <person name="Kawai F."/>
        </authorList>
    </citation>
    <scope>NUCLEOTIDE SEQUENCE [LARGE SCALE GENOMIC DNA]</scope>
    <source>
        <strain evidence="2 3">203-1</strain>
    </source>
</reference>
<reference evidence="3" key="1">
    <citation type="submission" date="2015-11" db="EMBL/GenBank/DDBJ databases">
        <title>Complete genome sequence of a polyethylene glycol-degrading strain Sphingopyxis terrae strain 203-1 (NBRC 15098).</title>
        <authorList>
            <person name="Yoshiyuki O."/>
            <person name="Shouta N."/>
            <person name="Nagata Y."/>
            <person name="Numata M."/>
            <person name="Tsuchikane K."/>
            <person name="Hosoyama A."/>
            <person name="Yamazoe A."/>
            <person name="Tsuda M."/>
            <person name="Fujita N."/>
            <person name="Kawai F."/>
        </authorList>
    </citation>
    <scope>NUCLEOTIDE SEQUENCE [LARGE SCALE GENOMIC DNA]</scope>
    <source>
        <strain evidence="3">203-1</strain>
    </source>
</reference>
<dbReference type="RefSeq" id="WP_318153197.1">
    <property type="nucleotide sequence ID" value="NZ_CP013342.1"/>
</dbReference>
<name>A0A142VXN9_9SPHN</name>
<evidence type="ECO:0000259" key="1">
    <source>
        <dbReference type="PROSITE" id="PS51725"/>
    </source>
</evidence>
<dbReference type="KEGG" id="ster:AOA14_05495"/>
<organism evidence="2 3">
    <name type="scientific">Sphingopyxis terrae subsp. terrae NBRC 15098</name>
    <dbReference type="NCBI Taxonomy" id="1219058"/>
    <lineage>
        <taxon>Bacteria</taxon>
        <taxon>Pseudomonadati</taxon>
        <taxon>Pseudomonadota</taxon>
        <taxon>Alphaproteobacteria</taxon>
        <taxon>Sphingomonadales</taxon>
        <taxon>Sphingomonadaceae</taxon>
        <taxon>Sphingopyxis</taxon>
    </lineage>
</organism>
<keyword evidence="2" id="KW-0560">Oxidoreductase</keyword>
<dbReference type="SUPFAM" id="SSF54909">
    <property type="entry name" value="Dimeric alpha+beta barrel"/>
    <property type="match status" value="1"/>
</dbReference>
<dbReference type="STRING" id="1219058.AOA14_05495"/>
<dbReference type="AlphaFoldDB" id="A0A142VXN9"/>
<dbReference type="Proteomes" id="UP000076234">
    <property type="component" value="Chromosome"/>
</dbReference>
<sequence length="132" mass="13955">MIGRRTHLAALATFAAAVLAPRDLLALETIMDEEQPHYGLIGQMIALPGQRAALAAILTEDTDAMPGNFAYLVGEDSANPDALWIVELWADKDAHAASLQLPSVQAAIAKGRPLISGFGARAEFVPVAKARP</sequence>
<protein>
    <submittedName>
        <fullName evidence="2">Antibiotic biosynthesis monooxygenase</fullName>
    </submittedName>
</protein>
<dbReference type="GO" id="GO:0004497">
    <property type="term" value="F:monooxygenase activity"/>
    <property type="evidence" value="ECO:0007669"/>
    <property type="project" value="UniProtKB-KW"/>
</dbReference>
<dbReference type="EMBL" id="CP013342">
    <property type="protein sequence ID" value="AMU94057.1"/>
    <property type="molecule type" value="Genomic_DNA"/>
</dbReference>
<accession>A0A142VXN9</accession>
<feature type="domain" description="ABM" evidence="1">
    <location>
        <begin position="38"/>
        <end position="124"/>
    </location>
</feature>
<dbReference type="Pfam" id="PF03992">
    <property type="entry name" value="ABM"/>
    <property type="match status" value="1"/>
</dbReference>
<dbReference type="PROSITE" id="PS51725">
    <property type="entry name" value="ABM"/>
    <property type="match status" value="1"/>
</dbReference>